<evidence type="ECO:0000313" key="2">
    <source>
        <dbReference type="Proteomes" id="UP000830671"/>
    </source>
</evidence>
<keyword evidence="2" id="KW-1185">Reference proteome</keyword>
<dbReference type="GeneID" id="73344595"/>
<protein>
    <submittedName>
        <fullName evidence="1">Uncharacterized protein</fullName>
    </submittedName>
</protein>
<reference evidence="1" key="1">
    <citation type="journal article" date="2021" name="Mol. Plant Microbe Interact.">
        <title>Complete Genome Sequence of the Plant-Pathogenic Fungus Colletotrichum lupini.</title>
        <authorList>
            <person name="Baroncelli R."/>
            <person name="Pensec F."/>
            <person name="Da Lio D."/>
            <person name="Boufleur T."/>
            <person name="Vicente I."/>
            <person name="Sarrocco S."/>
            <person name="Picot A."/>
            <person name="Baraldi E."/>
            <person name="Sukno S."/>
            <person name="Thon M."/>
            <person name="Le Floch G."/>
        </authorList>
    </citation>
    <scope>NUCLEOTIDE SEQUENCE</scope>
    <source>
        <strain evidence="1">IMI 504893</strain>
    </source>
</reference>
<sequence length="202" mass="22702">MTLWRSVQAGTHCHDFVSVSRKLSDQETTANQPPVSYLRSHERILLLCEDMKDDESLLVAYNISFYLYVAGHKRHTPIEKMKPRCGTISGMIFELSFGLLIVSSCPRLLHDSMFCYAPAALLQWKDEVHSTPVAYTMALGTPPRLPAKPSAPTTCCVITIPLPLPEIRSIRYIIQRQIIQAKQMSAEKERGNILSDSAKTLV</sequence>
<dbReference type="KEGG" id="clup:CLUP02_10611"/>
<gene>
    <name evidence="1" type="ORF">CLUP02_10611</name>
</gene>
<proteinExistence type="predicted"/>
<dbReference type="EMBL" id="CP019477">
    <property type="protein sequence ID" value="UQC85115.1"/>
    <property type="molecule type" value="Genomic_DNA"/>
</dbReference>
<organism evidence="1 2">
    <name type="scientific">Colletotrichum lupini</name>
    <dbReference type="NCBI Taxonomy" id="145971"/>
    <lineage>
        <taxon>Eukaryota</taxon>
        <taxon>Fungi</taxon>
        <taxon>Dikarya</taxon>
        <taxon>Ascomycota</taxon>
        <taxon>Pezizomycotina</taxon>
        <taxon>Sordariomycetes</taxon>
        <taxon>Hypocreomycetidae</taxon>
        <taxon>Glomerellales</taxon>
        <taxon>Glomerellaceae</taxon>
        <taxon>Colletotrichum</taxon>
        <taxon>Colletotrichum acutatum species complex</taxon>
    </lineage>
</organism>
<dbReference type="Proteomes" id="UP000830671">
    <property type="component" value="Chromosome 5"/>
</dbReference>
<evidence type="ECO:0000313" key="1">
    <source>
        <dbReference type="EMBL" id="UQC85115.1"/>
    </source>
</evidence>
<name>A0A9Q8WJQ6_9PEZI</name>
<dbReference type="RefSeq" id="XP_049146730.1">
    <property type="nucleotide sequence ID" value="XM_049289585.1"/>
</dbReference>
<accession>A0A9Q8WJQ6</accession>
<dbReference type="AlphaFoldDB" id="A0A9Q8WJQ6"/>